<feature type="domain" description="Knr4/Smi1-like" evidence="1">
    <location>
        <begin position="41"/>
        <end position="206"/>
    </location>
</feature>
<dbReference type="SUPFAM" id="SSF160631">
    <property type="entry name" value="SMI1/KNR4-like"/>
    <property type="match status" value="1"/>
</dbReference>
<evidence type="ECO:0000259" key="1">
    <source>
        <dbReference type="SMART" id="SM00860"/>
    </source>
</evidence>
<comment type="caution">
    <text evidence="2">The sequence shown here is derived from an EMBL/GenBank/DDBJ whole genome shotgun (WGS) entry which is preliminary data.</text>
</comment>
<gene>
    <name evidence="2" type="ORF">JK363_20145</name>
</gene>
<organism evidence="2 3">
    <name type="scientific">Streptomyces coffeae</name>
    <dbReference type="NCBI Taxonomy" id="621382"/>
    <lineage>
        <taxon>Bacteria</taxon>
        <taxon>Bacillati</taxon>
        <taxon>Actinomycetota</taxon>
        <taxon>Actinomycetes</taxon>
        <taxon>Kitasatosporales</taxon>
        <taxon>Streptomycetaceae</taxon>
        <taxon>Streptomyces</taxon>
    </lineage>
</organism>
<reference evidence="2 3" key="1">
    <citation type="submission" date="2021-01" db="EMBL/GenBank/DDBJ databases">
        <title>WGS of actinomycetes isolated from Thailand.</title>
        <authorList>
            <person name="Thawai C."/>
        </authorList>
    </citation>
    <scope>NUCLEOTIDE SEQUENCE [LARGE SCALE GENOMIC DNA]</scope>
    <source>
        <strain evidence="2 3">CA1R205</strain>
    </source>
</reference>
<accession>A0ABS1NFV1</accession>
<dbReference type="Pfam" id="PF09346">
    <property type="entry name" value="SMI1_KNR4"/>
    <property type="match status" value="1"/>
</dbReference>
<sequence length="221" mass="24130">MSGIWTGVRERVLALREAPGAANVFGASWGKSGHGFELRPPLAEADLLAAERVWGATFPEEYRGFLLEVGAGGAGPDYGLFPMKPPSAEKAASGAGQPPRIFWPAAVMELLDAHEEAAPHRDAYPDDDAYLAAFRAWDQRDDELRDELTDGALYLGHQGCAYYTLLAVTGPERGTVWDDVQAVGEGVVPIQRPGKDRLTFGEWYLGWLERAERQAWAEGES</sequence>
<dbReference type="InterPro" id="IPR037883">
    <property type="entry name" value="Knr4/Smi1-like_sf"/>
</dbReference>
<dbReference type="InterPro" id="IPR018958">
    <property type="entry name" value="Knr4/Smi1-like_dom"/>
</dbReference>
<dbReference type="Proteomes" id="UP000634229">
    <property type="component" value="Unassembled WGS sequence"/>
</dbReference>
<protein>
    <submittedName>
        <fullName evidence="2">SMI1/KNR4 family protein</fullName>
    </submittedName>
</protein>
<dbReference type="EMBL" id="JAERRF010000011">
    <property type="protein sequence ID" value="MBL1098933.1"/>
    <property type="molecule type" value="Genomic_DNA"/>
</dbReference>
<keyword evidence="3" id="KW-1185">Reference proteome</keyword>
<name>A0ABS1NFV1_9ACTN</name>
<dbReference type="SMART" id="SM00860">
    <property type="entry name" value="SMI1_KNR4"/>
    <property type="match status" value="1"/>
</dbReference>
<dbReference type="RefSeq" id="WP_201876360.1">
    <property type="nucleotide sequence ID" value="NZ_JAERRF010000011.1"/>
</dbReference>
<proteinExistence type="predicted"/>
<evidence type="ECO:0000313" key="2">
    <source>
        <dbReference type="EMBL" id="MBL1098933.1"/>
    </source>
</evidence>
<evidence type="ECO:0000313" key="3">
    <source>
        <dbReference type="Proteomes" id="UP000634229"/>
    </source>
</evidence>